<sequence>MSSRESEIRERRPTGQQVKSPAFCQVKTKKKDCFYNFIRQNLISASPNSQITVISISVHIFSATVTLEGLAVKLHMIAAVLLCFTVVTAQNLKTFTATYGPFKESYFDLQNSATISNGAVQLTPNSANQRGLLGMPLENQAGRAMLQQNNGQGRLVQLLLPLQHLPAGS</sequence>
<feature type="compositionally biased region" description="Basic and acidic residues" evidence="1">
    <location>
        <begin position="1"/>
        <end position="13"/>
    </location>
</feature>
<dbReference type="Proteomes" id="UP000823749">
    <property type="component" value="Chromosome 8"/>
</dbReference>
<dbReference type="EMBL" id="JACTNZ010000008">
    <property type="protein sequence ID" value="KAG5534444.1"/>
    <property type="molecule type" value="Genomic_DNA"/>
</dbReference>
<accession>A0AAV6J4C7</accession>
<comment type="caution">
    <text evidence="2">The sequence shown here is derived from an EMBL/GenBank/DDBJ whole genome shotgun (WGS) entry which is preliminary data.</text>
</comment>
<keyword evidence="3" id="KW-1185">Reference proteome</keyword>
<proteinExistence type="predicted"/>
<reference evidence="2" key="1">
    <citation type="submission" date="2020-08" db="EMBL/GenBank/DDBJ databases">
        <title>Plant Genome Project.</title>
        <authorList>
            <person name="Zhang R.-G."/>
        </authorList>
    </citation>
    <scope>NUCLEOTIDE SEQUENCE</scope>
    <source>
        <strain evidence="2">WSP0</strain>
        <tissue evidence="2">Leaf</tissue>
    </source>
</reference>
<evidence type="ECO:0000313" key="3">
    <source>
        <dbReference type="Proteomes" id="UP000823749"/>
    </source>
</evidence>
<gene>
    <name evidence="2" type="ORF">RHGRI_022543</name>
</gene>
<organism evidence="2 3">
    <name type="scientific">Rhododendron griersonianum</name>
    <dbReference type="NCBI Taxonomy" id="479676"/>
    <lineage>
        <taxon>Eukaryota</taxon>
        <taxon>Viridiplantae</taxon>
        <taxon>Streptophyta</taxon>
        <taxon>Embryophyta</taxon>
        <taxon>Tracheophyta</taxon>
        <taxon>Spermatophyta</taxon>
        <taxon>Magnoliopsida</taxon>
        <taxon>eudicotyledons</taxon>
        <taxon>Gunneridae</taxon>
        <taxon>Pentapetalae</taxon>
        <taxon>asterids</taxon>
        <taxon>Ericales</taxon>
        <taxon>Ericaceae</taxon>
        <taxon>Ericoideae</taxon>
        <taxon>Rhodoreae</taxon>
        <taxon>Rhododendron</taxon>
    </lineage>
</organism>
<dbReference type="AlphaFoldDB" id="A0AAV6J4C7"/>
<feature type="region of interest" description="Disordered" evidence="1">
    <location>
        <begin position="1"/>
        <end position="20"/>
    </location>
</feature>
<protein>
    <submittedName>
        <fullName evidence="2">Uncharacterized protein</fullName>
    </submittedName>
</protein>
<evidence type="ECO:0000313" key="2">
    <source>
        <dbReference type="EMBL" id="KAG5534444.1"/>
    </source>
</evidence>
<name>A0AAV6J4C7_9ERIC</name>
<evidence type="ECO:0000256" key="1">
    <source>
        <dbReference type="SAM" id="MobiDB-lite"/>
    </source>
</evidence>